<dbReference type="CDD" id="cd00067">
    <property type="entry name" value="GAL4"/>
    <property type="match status" value="1"/>
</dbReference>
<dbReference type="OrthoDB" id="5429770at2759"/>
<evidence type="ECO:0000313" key="7">
    <source>
        <dbReference type="EMBL" id="KAE8159781.1"/>
    </source>
</evidence>
<evidence type="ECO:0000256" key="4">
    <source>
        <dbReference type="ARBA" id="ARBA00023242"/>
    </source>
</evidence>
<keyword evidence="3" id="KW-0804">Transcription</keyword>
<dbReference type="Pfam" id="PF00172">
    <property type="entry name" value="Zn_clus"/>
    <property type="match status" value="1"/>
</dbReference>
<dbReference type="SMART" id="SM00066">
    <property type="entry name" value="GAL4"/>
    <property type="match status" value="1"/>
</dbReference>
<sequence length="511" mass="57461">MVYCGKPSRACLDCRVKRRKCDLARPACRQCIKAGSRCDGYREQGSLTIRDQTAEIVGKIQPFSDNSPRLVSPHGKPVPARSEQSQQTVADQSKEPPVYRLSSGIAVPLEHQALDFFFHHYAVNRSGPTPNHPDCFTIIYARATGPGYLANLIKAVGLVSMAYQKKVPDLFHEANRAYSWALRDIRAALTDPIEVVSDQMLVAVMLLVLYETVNGNSENNLRSWDRHVDGALTLVQLRGVSQLRNRIGRSIFRNLRTEILINCLQRRLLVPITLINWMSEARNFQTAQEAPASTLADLIVNTCTVLASAKDEVMDNANLSRYIARLLSIDRGLERWTKDLPVHYEYKALTPPDDTEELYLGRCDIYSGAEMVYTWNLQRCARITLHQALVRALSLHLSLPPLSSASFPVSYRHLPRTSDAVIQESSSEICYSLPYILHFYDKPGKSGDLRAASILPLLWPLYIAGTAHTAPNTLREWVIAQMHKIEEVTGVQQAKFLALDLERMCLSPHLL</sequence>
<feature type="compositionally biased region" description="Polar residues" evidence="5">
    <location>
        <begin position="82"/>
        <end position="91"/>
    </location>
</feature>
<evidence type="ECO:0000256" key="1">
    <source>
        <dbReference type="ARBA" id="ARBA00023015"/>
    </source>
</evidence>
<dbReference type="PROSITE" id="PS00463">
    <property type="entry name" value="ZN2_CY6_FUNGAL_1"/>
    <property type="match status" value="1"/>
</dbReference>
<dbReference type="InterPro" id="IPR053175">
    <property type="entry name" value="DHMBA_Reg_Transcription_Factor"/>
</dbReference>
<dbReference type="InterPro" id="IPR021858">
    <property type="entry name" value="Fun_TF"/>
</dbReference>
<proteinExistence type="predicted"/>
<dbReference type="GO" id="GO:0008270">
    <property type="term" value="F:zinc ion binding"/>
    <property type="evidence" value="ECO:0007669"/>
    <property type="project" value="InterPro"/>
</dbReference>
<dbReference type="PANTHER" id="PTHR38791">
    <property type="entry name" value="ZN(II)2CYS6 TRANSCRIPTION FACTOR (EUROFUNG)-RELATED-RELATED"/>
    <property type="match status" value="1"/>
</dbReference>
<accession>A0A5N6UNX5</accession>
<keyword evidence="8" id="KW-1185">Reference proteome</keyword>
<keyword evidence="1" id="KW-0805">Transcription regulation</keyword>
<dbReference type="Proteomes" id="UP000326950">
    <property type="component" value="Unassembled WGS sequence"/>
</dbReference>
<dbReference type="AlphaFoldDB" id="A0A5N6UNX5"/>
<keyword evidence="4" id="KW-0539">Nucleus</keyword>
<dbReference type="Gene3D" id="4.10.240.10">
    <property type="entry name" value="Zn(2)-C6 fungal-type DNA-binding domain"/>
    <property type="match status" value="1"/>
</dbReference>
<dbReference type="Pfam" id="PF11951">
    <property type="entry name" value="Fungal_trans_2"/>
    <property type="match status" value="1"/>
</dbReference>
<evidence type="ECO:0000256" key="2">
    <source>
        <dbReference type="ARBA" id="ARBA00023125"/>
    </source>
</evidence>
<protein>
    <recommendedName>
        <fullName evidence="6">Zn(2)-C6 fungal-type domain-containing protein</fullName>
    </recommendedName>
</protein>
<organism evidence="7 8">
    <name type="scientific">Aspergillus tamarii</name>
    <dbReference type="NCBI Taxonomy" id="41984"/>
    <lineage>
        <taxon>Eukaryota</taxon>
        <taxon>Fungi</taxon>
        <taxon>Dikarya</taxon>
        <taxon>Ascomycota</taxon>
        <taxon>Pezizomycotina</taxon>
        <taxon>Eurotiomycetes</taxon>
        <taxon>Eurotiomycetidae</taxon>
        <taxon>Eurotiales</taxon>
        <taxon>Aspergillaceae</taxon>
        <taxon>Aspergillus</taxon>
        <taxon>Aspergillus subgen. Circumdati</taxon>
    </lineage>
</organism>
<dbReference type="GO" id="GO:0003677">
    <property type="term" value="F:DNA binding"/>
    <property type="evidence" value="ECO:0007669"/>
    <property type="project" value="UniProtKB-KW"/>
</dbReference>
<dbReference type="PROSITE" id="PS50048">
    <property type="entry name" value="ZN2_CY6_FUNGAL_2"/>
    <property type="match status" value="1"/>
</dbReference>
<name>A0A5N6UNX5_ASPTM</name>
<reference evidence="7 8" key="1">
    <citation type="submission" date="2019-04" db="EMBL/GenBank/DDBJ databases">
        <title>Friends and foes A comparative genomics study of 23 Aspergillus species from section Flavi.</title>
        <authorList>
            <consortium name="DOE Joint Genome Institute"/>
            <person name="Kjaerbolling I."/>
            <person name="Vesth T."/>
            <person name="Frisvad J.C."/>
            <person name="Nybo J.L."/>
            <person name="Theobald S."/>
            <person name="Kildgaard S."/>
            <person name="Isbrandt T."/>
            <person name="Kuo A."/>
            <person name="Sato A."/>
            <person name="Lyhne E.K."/>
            <person name="Kogle M.E."/>
            <person name="Wiebenga A."/>
            <person name="Kun R.S."/>
            <person name="Lubbers R.J."/>
            <person name="Makela M.R."/>
            <person name="Barry K."/>
            <person name="Chovatia M."/>
            <person name="Clum A."/>
            <person name="Daum C."/>
            <person name="Haridas S."/>
            <person name="He G."/>
            <person name="LaButti K."/>
            <person name="Lipzen A."/>
            <person name="Mondo S."/>
            <person name="Riley R."/>
            <person name="Salamov A."/>
            <person name="Simmons B.A."/>
            <person name="Magnuson J.K."/>
            <person name="Henrissat B."/>
            <person name="Mortensen U.H."/>
            <person name="Larsen T.O."/>
            <person name="Devries R.P."/>
            <person name="Grigoriev I.V."/>
            <person name="Machida M."/>
            <person name="Baker S.E."/>
            <person name="Andersen M.R."/>
        </authorList>
    </citation>
    <scope>NUCLEOTIDE SEQUENCE [LARGE SCALE GENOMIC DNA]</scope>
    <source>
        <strain evidence="7 8">CBS 117626</strain>
    </source>
</reference>
<evidence type="ECO:0000259" key="6">
    <source>
        <dbReference type="PROSITE" id="PS50048"/>
    </source>
</evidence>
<gene>
    <name evidence="7" type="ORF">BDV40DRAFT_272186</name>
</gene>
<keyword evidence="2" id="KW-0238">DNA-binding</keyword>
<feature type="region of interest" description="Disordered" evidence="5">
    <location>
        <begin position="63"/>
        <end position="97"/>
    </location>
</feature>
<evidence type="ECO:0000313" key="8">
    <source>
        <dbReference type="Proteomes" id="UP000326950"/>
    </source>
</evidence>
<dbReference type="SUPFAM" id="SSF57701">
    <property type="entry name" value="Zn2/Cys6 DNA-binding domain"/>
    <property type="match status" value="1"/>
</dbReference>
<dbReference type="GO" id="GO:0009893">
    <property type="term" value="P:positive regulation of metabolic process"/>
    <property type="evidence" value="ECO:0007669"/>
    <property type="project" value="UniProtKB-ARBA"/>
</dbReference>
<dbReference type="InterPro" id="IPR001138">
    <property type="entry name" value="Zn2Cys6_DnaBD"/>
</dbReference>
<dbReference type="EMBL" id="ML738668">
    <property type="protein sequence ID" value="KAE8159781.1"/>
    <property type="molecule type" value="Genomic_DNA"/>
</dbReference>
<dbReference type="InterPro" id="IPR036864">
    <property type="entry name" value="Zn2-C6_fun-type_DNA-bd_sf"/>
</dbReference>
<evidence type="ECO:0000256" key="5">
    <source>
        <dbReference type="SAM" id="MobiDB-lite"/>
    </source>
</evidence>
<feature type="domain" description="Zn(2)-C6 fungal-type" evidence="6">
    <location>
        <begin position="10"/>
        <end position="38"/>
    </location>
</feature>
<evidence type="ECO:0000256" key="3">
    <source>
        <dbReference type="ARBA" id="ARBA00023163"/>
    </source>
</evidence>
<dbReference type="GO" id="GO:0000981">
    <property type="term" value="F:DNA-binding transcription factor activity, RNA polymerase II-specific"/>
    <property type="evidence" value="ECO:0007669"/>
    <property type="project" value="InterPro"/>
</dbReference>